<reference evidence="3" key="1">
    <citation type="journal article" date="2022" name="New Phytol.">
        <title>Evolutionary transition to the ectomycorrhizal habit in the genomes of a hyperdiverse lineage of mushroom-forming fungi.</title>
        <authorList>
            <person name="Looney B."/>
            <person name="Miyauchi S."/>
            <person name="Morin E."/>
            <person name="Drula E."/>
            <person name="Courty P.E."/>
            <person name="Kohler A."/>
            <person name="Kuo A."/>
            <person name="LaButti K."/>
            <person name="Pangilinan J."/>
            <person name="Lipzen A."/>
            <person name="Riley R."/>
            <person name="Andreopoulos W."/>
            <person name="He G."/>
            <person name="Johnson J."/>
            <person name="Nolan M."/>
            <person name="Tritt A."/>
            <person name="Barry K.W."/>
            <person name="Grigoriev I.V."/>
            <person name="Nagy L.G."/>
            <person name="Hibbett D."/>
            <person name="Henrissat B."/>
            <person name="Matheny P.B."/>
            <person name="Labbe J."/>
            <person name="Martin F.M."/>
        </authorList>
    </citation>
    <scope>NUCLEOTIDE SEQUENCE</scope>
    <source>
        <strain evidence="3">BPL690</strain>
    </source>
</reference>
<keyword evidence="4" id="KW-1185">Reference proteome</keyword>
<dbReference type="GO" id="GO:0005737">
    <property type="term" value="C:cytoplasm"/>
    <property type="evidence" value="ECO:0007669"/>
    <property type="project" value="TreeGrafter"/>
</dbReference>
<feature type="region of interest" description="Disordered" evidence="2">
    <location>
        <begin position="75"/>
        <end position="104"/>
    </location>
</feature>
<proteinExistence type="inferred from homology"/>
<dbReference type="AlphaFoldDB" id="A0AAD4MA59"/>
<dbReference type="EMBL" id="WTXG01000003">
    <property type="protein sequence ID" value="KAI0306651.1"/>
    <property type="molecule type" value="Genomic_DNA"/>
</dbReference>
<dbReference type="GO" id="GO:0019888">
    <property type="term" value="F:protein phosphatase regulator activity"/>
    <property type="evidence" value="ECO:0007669"/>
    <property type="project" value="InterPro"/>
</dbReference>
<evidence type="ECO:0000256" key="2">
    <source>
        <dbReference type="SAM" id="MobiDB-lite"/>
    </source>
</evidence>
<dbReference type="GO" id="GO:0005634">
    <property type="term" value="C:nucleus"/>
    <property type="evidence" value="ECO:0007669"/>
    <property type="project" value="TreeGrafter"/>
</dbReference>
<gene>
    <name evidence="3" type="ORF">B0F90DRAFT_1808306</name>
</gene>
<evidence type="ECO:0000313" key="3">
    <source>
        <dbReference type="EMBL" id="KAI0306651.1"/>
    </source>
</evidence>
<feature type="compositionally biased region" description="Basic and acidic residues" evidence="2">
    <location>
        <begin position="93"/>
        <end position="104"/>
    </location>
</feature>
<dbReference type="Pfam" id="PF09184">
    <property type="entry name" value="PPP4R2"/>
    <property type="match status" value="1"/>
</dbReference>
<protein>
    <submittedName>
        <fullName evidence="3">PPP4R2-domain-containing protein</fullName>
    </submittedName>
</protein>
<dbReference type="PANTHER" id="PTHR16487">
    <property type="entry name" value="PPP4R2-RELATED PROTEIN"/>
    <property type="match status" value="1"/>
</dbReference>
<accession>A0AAD4MA59</accession>
<sequence length="326" mass="35329">MSALSSSSSSSSDSSSDFDWSQEYDITLERISSTDLVDVEWPKLRNIIKYKINQNIATFLADARSLQSSSIYVPPFSPRPSTNGGLKLPPFTSRERDESNPNEAPKVHYTAEEASAVKAILYAQLDGFDAAPFTIQRVADLCARPKENYIALGKYCRALEKALYVTSTWDSFPPLPLQPKDSMATVAVRAGLSSSSAPTTPLFSPISFLHDDARRSHSRSPPPSPLNLNGTEAGITLDPDALGMEPRELGLVDELDDPNPGHLSDRPTALTSVTSIGGSSGVISLEDRFVRASDEGGDPEMKQQQGVDGSMGTMLDERDGDKENRS</sequence>
<name>A0AAD4MA59_9AGAM</name>
<dbReference type="InterPro" id="IPR015267">
    <property type="entry name" value="PPP4R2"/>
</dbReference>
<comment type="similarity">
    <text evidence="1">Belongs to the PPP4R2 family.</text>
</comment>
<evidence type="ECO:0000313" key="4">
    <source>
        <dbReference type="Proteomes" id="UP001203297"/>
    </source>
</evidence>
<comment type="caution">
    <text evidence="3">The sequence shown here is derived from an EMBL/GenBank/DDBJ whole genome shotgun (WGS) entry which is preliminary data.</text>
</comment>
<dbReference type="GO" id="GO:0030289">
    <property type="term" value="C:protein phosphatase 4 complex"/>
    <property type="evidence" value="ECO:0007669"/>
    <property type="project" value="InterPro"/>
</dbReference>
<feature type="compositionally biased region" description="Basic and acidic residues" evidence="2">
    <location>
        <begin position="315"/>
        <end position="326"/>
    </location>
</feature>
<dbReference type="Proteomes" id="UP001203297">
    <property type="component" value="Unassembled WGS sequence"/>
</dbReference>
<organism evidence="3 4">
    <name type="scientific">Multifurca ochricompacta</name>
    <dbReference type="NCBI Taxonomy" id="376703"/>
    <lineage>
        <taxon>Eukaryota</taxon>
        <taxon>Fungi</taxon>
        <taxon>Dikarya</taxon>
        <taxon>Basidiomycota</taxon>
        <taxon>Agaricomycotina</taxon>
        <taxon>Agaricomycetes</taxon>
        <taxon>Russulales</taxon>
        <taxon>Russulaceae</taxon>
        <taxon>Multifurca</taxon>
    </lineage>
</organism>
<feature type="region of interest" description="Disordered" evidence="2">
    <location>
        <begin position="292"/>
        <end position="326"/>
    </location>
</feature>
<evidence type="ECO:0000256" key="1">
    <source>
        <dbReference type="ARBA" id="ARBA00009207"/>
    </source>
</evidence>
<dbReference type="PANTHER" id="PTHR16487:SF0">
    <property type="entry name" value="PROTEIN PHOSPHATASE 4 REGULATORY SUBUNIT 2-RELATED"/>
    <property type="match status" value="1"/>
</dbReference>